<feature type="transmembrane region" description="Helical" evidence="2">
    <location>
        <begin position="48"/>
        <end position="69"/>
    </location>
</feature>
<dbReference type="Pfam" id="PF14012">
    <property type="entry name" value="DUF4229"/>
    <property type="match status" value="1"/>
</dbReference>
<dbReference type="Proteomes" id="UP000244893">
    <property type="component" value="Unassembled WGS sequence"/>
</dbReference>
<evidence type="ECO:0000313" key="3">
    <source>
        <dbReference type="EMBL" id="PVZ95602.1"/>
    </source>
</evidence>
<dbReference type="EMBL" id="QEOP01000001">
    <property type="protein sequence ID" value="PVZ95602.1"/>
    <property type="molecule type" value="Genomic_DNA"/>
</dbReference>
<dbReference type="AlphaFoldDB" id="A0A2V1HV53"/>
<keyword evidence="2" id="KW-0472">Membrane</keyword>
<proteinExistence type="predicted"/>
<evidence type="ECO:0000256" key="1">
    <source>
        <dbReference type="SAM" id="MobiDB-lite"/>
    </source>
</evidence>
<evidence type="ECO:0000256" key="2">
    <source>
        <dbReference type="SAM" id="Phobius"/>
    </source>
</evidence>
<evidence type="ECO:0000313" key="4">
    <source>
        <dbReference type="Proteomes" id="UP000244893"/>
    </source>
</evidence>
<feature type="region of interest" description="Disordered" evidence="1">
    <location>
        <begin position="110"/>
        <end position="139"/>
    </location>
</feature>
<feature type="compositionally biased region" description="Low complexity" evidence="1">
    <location>
        <begin position="124"/>
        <end position="139"/>
    </location>
</feature>
<sequence>MKATATTAATTQNRAMGTTIDEADWGNAPRWRPTLFGVEPRPRSRWTLVWYTLIRLGIFAVVLTVLLIVLPIEPWISTIIAAVIAFCVSYIFLSKPRAVISEQIATVRSGAVPRSADSDDAVEDAAVGDAPAAGDDLRR</sequence>
<comment type="caution">
    <text evidence="3">The sequence shown here is derived from an EMBL/GenBank/DDBJ whole genome shotgun (WGS) entry which is preliminary data.</text>
</comment>
<keyword evidence="2" id="KW-1133">Transmembrane helix</keyword>
<accession>A0A2V1HV53</accession>
<keyword evidence="4" id="KW-1185">Reference proteome</keyword>
<gene>
    <name evidence="3" type="ORF">DDQ50_03665</name>
</gene>
<reference evidence="3 4" key="1">
    <citation type="submission" date="2018-05" db="EMBL/GenBank/DDBJ databases">
        <title>Amnibacterium sp. M8JJ-5, whole genome shotgun sequence.</title>
        <authorList>
            <person name="Tuo L."/>
        </authorList>
    </citation>
    <scope>NUCLEOTIDE SEQUENCE [LARGE SCALE GENOMIC DNA]</scope>
    <source>
        <strain evidence="3 4">M8JJ-5</strain>
    </source>
</reference>
<protein>
    <recommendedName>
        <fullName evidence="5">DUF4229 domain-containing protein</fullName>
    </recommendedName>
</protein>
<dbReference type="OrthoDB" id="4981788at2"/>
<feature type="transmembrane region" description="Helical" evidence="2">
    <location>
        <begin position="75"/>
        <end position="93"/>
    </location>
</feature>
<organism evidence="3 4">
    <name type="scientific">Amnibacterium flavum</name>
    <dbReference type="NCBI Taxonomy" id="2173173"/>
    <lineage>
        <taxon>Bacteria</taxon>
        <taxon>Bacillati</taxon>
        <taxon>Actinomycetota</taxon>
        <taxon>Actinomycetes</taxon>
        <taxon>Micrococcales</taxon>
        <taxon>Microbacteriaceae</taxon>
        <taxon>Amnibacterium</taxon>
    </lineage>
</organism>
<name>A0A2V1HV53_9MICO</name>
<keyword evidence="2" id="KW-0812">Transmembrane</keyword>
<dbReference type="InterPro" id="IPR025323">
    <property type="entry name" value="DUF4229"/>
</dbReference>
<evidence type="ECO:0008006" key="5">
    <source>
        <dbReference type="Google" id="ProtNLM"/>
    </source>
</evidence>